<comment type="similarity">
    <text evidence="1">Belongs to the transferase hexapeptide repeat family.</text>
</comment>
<dbReference type="InterPro" id="IPR050179">
    <property type="entry name" value="Trans_hexapeptide_repeat"/>
</dbReference>
<evidence type="ECO:0000313" key="2">
    <source>
        <dbReference type="EMBL" id="ART57969.1"/>
    </source>
</evidence>
<name>A0A240UAA5_9BURK</name>
<protein>
    <submittedName>
        <fullName evidence="2">Glycosyl transferase family 1</fullName>
    </submittedName>
</protein>
<dbReference type="AlphaFoldDB" id="A0A240UAA5"/>
<dbReference type="CDD" id="cd03349">
    <property type="entry name" value="LbH_XAT"/>
    <property type="match status" value="1"/>
</dbReference>
<dbReference type="GO" id="GO:0016740">
    <property type="term" value="F:transferase activity"/>
    <property type="evidence" value="ECO:0007669"/>
    <property type="project" value="UniProtKB-KW"/>
</dbReference>
<keyword evidence="2" id="KW-0808">Transferase</keyword>
<dbReference type="EMBL" id="CP021366">
    <property type="protein sequence ID" value="ART57969.1"/>
    <property type="molecule type" value="Genomic_DNA"/>
</dbReference>
<dbReference type="OrthoDB" id="272049at2"/>
<proteinExistence type="inferred from homology"/>
<evidence type="ECO:0000313" key="3">
    <source>
        <dbReference type="Proteomes" id="UP000194440"/>
    </source>
</evidence>
<dbReference type="InterPro" id="IPR011004">
    <property type="entry name" value="Trimer_LpxA-like_sf"/>
</dbReference>
<dbReference type="SUPFAM" id="SSF51161">
    <property type="entry name" value="Trimeric LpxA-like enzymes"/>
    <property type="match status" value="1"/>
</dbReference>
<keyword evidence="3" id="KW-1185">Reference proteome</keyword>
<reference evidence="2" key="1">
    <citation type="submission" date="2017-05" db="EMBL/GenBank/DDBJ databases">
        <title>Polyphasic characterization of four soil-derived phenanthrene-degrading Acidovorax strains and proposal of Acidovorax phenanthrenivorans sp. nov.</title>
        <authorList>
            <person name="Singleton D."/>
            <person name="Lee J."/>
            <person name="Dickey A.N."/>
            <person name="Stroud A."/>
            <person name="Scholl E.H."/>
            <person name="Wright F.A."/>
            <person name="Aitken M.D."/>
        </authorList>
    </citation>
    <scope>NUCLEOTIDE SEQUENCE</scope>
    <source>
        <strain evidence="2">P4</strain>
    </source>
</reference>
<accession>A0A240UAA5</accession>
<dbReference type="PANTHER" id="PTHR43300:SF11">
    <property type="entry name" value="ACETYLTRANSFERASE RV3034C-RELATED"/>
    <property type="match status" value="1"/>
</dbReference>
<dbReference type="Proteomes" id="UP000194440">
    <property type="component" value="Chromosome"/>
</dbReference>
<dbReference type="KEGG" id="acip:CBP36_03035"/>
<gene>
    <name evidence="2" type="ORF">CBP36_03035</name>
</gene>
<dbReference type="KEGG" id="acis:CBP35_15905"/>
<dbReference type="PANTHER" id="PTHR43300">
    <property type="entry name" value="ACETYLTRANSFERASE"/>
    <property type="match status" value="1"/>
</dbReference>
<dbReference type="RefSeq" id="WP_086926528.1">
    <property type="nucleotide sequence ID" value="NZ_CP021362.1"/>
</dbReference>
<evidence type="ECO:0000256" key="1">
    <source>
        <dbReference type="ARBA" id="ARBA00007274"/>
    </source>
</evidence>
<sequence length="209" mass="23151">MIGRFVINVQYIFAKLIKKLRGSAIRNSVIHQNSKIEAGSSIVRTKFARHSFCGYDCFIVDADIGAFVSIGARVTIGGAAHPMHFVSTSPVFLSHRDSVRTKLARYDYLPVLVTHVESDVWIGDGAFIKAGVRIHVGAVIGMGAVVTRDVPPYAIVGGNPARVIRKRFSPKICEDLLASQWWERSDADLIKLGHFFGDPEKFIEVIKRN</sequence>
<dbReference type="Gene3D" id="2.160.10.10">
    <property type="entry name" value="Hexapeptide repeat proteins"/>
    <property type="match status" value="1"/>
</dbReference>
<organism evidence="2 3">
    <name type="scientific">Acidovorax carolinensis</name>
    <dbReference type="NCBI Taxonomy" id="553814"/>
    <lineage>
        <taxon>Bacteria</taxon>
        <taxon>Pseudomonadati</taxon>
        <taxon>Pseudomonadota</taxon>
        <taxon>Betaproteobacteria</taxon>
        <taxon>Burkholderiales</taxon>
        <taxon>Comamonadaceae</taxon>
        <taxon>Acidovorax</taxon>
    </lineage>
</organism>